<feature type="region of interest" description="Disordered" evidence="2">
    <location>
        <begin position="178"/>
        <end position="197"/>
    </location>
</feature>
<keyword evidence="5" id="KW-1185">Reference proteome</keyword>
<dbReference type="Gene3D" id="3.40.50.620">
    <property type="entry name" value="HUPs"/>
    <property type="match status" value="1"/>
</dbReference>
<proteinExistence type="predicted"/>
<dbReference type="Proteomes" id="UP000215405">
    <property type="component" value="Unassembled WGS sequence"/>
</dbReference>
<dbReference type="InterPro" id="IPR014729">
    <property type="entry name" value="Rossmann-like_a/b/a_fold"/>
</dbReference>
<dbReference type="SUPFAM" id="SSF52402">
    <property type="entry name" value="Adenine nucleotide alpha hydrolases-like"/>
    <property type="match status" value="1"/>
</dbReference>
<keyword evidence="1" id="KW-0813">Transport</keyword>
<evidence type="ECO:0000259" key="3">
    <source>
        <dbReference type="Pfam" id="PF01012"/>
    </source>
</evidence>
<organism evidence="4 5">
    <name type="scientific">Notoacmeibacter marinus</name>
    <dbReference type="NCBI Taxonomy" id="1876515"/>
    <lineage>
        <taxon>Bacteria</taxon>
        <taxon>Pseudomonadati</taxon>
        <taxon>Pseudomonadota</taxon>
        <taxon>Alphaproteobacteria</taxon>
        <taxon>Hyphomicrobiales</taxon>
        <taxon>Notoacmeibacteraceae</taxon>
        <taxon>Notoacmeibacter</taxon>
    </lineage>
</organism>
<keyword evidence="1" id="KW-0249">Electron transport</keyword>
<gene>
    <name evidence="4" type="ORF">B7H23_12530</name>
</gene>
<feature type="domain" description="Electron transfer flavoprotein alpha/beta-subunit N-terminal" evidence="3">
    <location>
        <begin position="19"/>
        <end position="176"/>
    </location>
</feature>
<dbReference type="Pfam" id="PF01012">
    <property type="entry name" value="ETF"/>
    <property type="match status" value="1"/>
</dbReference>
<dbReference type="AlphaFoldDB" id="A0A231UT17"/>
<dbReference type="EMBL" id="NBYO01000003">
    <property type="protein sequence ID" value="OXS99033.1"/>
    <property type="molecule type" value="Genomic_DNA"/>
</dbReference>
<reference evidence="5" key="1">
    <citation type="journal article" date="2017" name="Int. J. Syst. Evol. Microbiol.">
        <title>Notoacmeibacter marinus gen. nov., sp. nov., isolated from the gut of a limpet and proposal of Notoacmeibacteraceae fam. nov. in the order Rhizobiales of the class Alphaproteobacteria.</title>
        <authorList>
            <person name="Huang Z."/>
            <person name="Guo F."/>
            <person name="Lai Q."/>
        </authorList>
    </citation>
    <scope>NUCLEOTIDE SEQUENCE [LARGE SCALE GENOMIC DNA]</scope>
    <source>
        <strain evidence="5">XMTR2A4</strain>
    </source>
</reference>
<evidence type="ECO:0000256" key="2">
    <source>
        <dbReference type="SAM" id="MobiDB-lite"/>
    </source>
</evidence>
<accession>A0A231UT17</accession>
<evidence type="ECO:0000313" key="4">
    <source>
        <dbReference type="EMBL" id="OXS99033.1"/>
    </source>
</evidence>
<dbReference type="RefSeq" id="WP_094077823.1">
    <property type="nucleotide sequence ID" value="NZ_NBYO01000003.1"/>
</dbReference>
<protein>
    <recommendedName>
        <fullName evidence="3">Electron transfer flavoprotein alpha/beta-subunit N-terminal domain-containing protein</fullName>
    </recommendedName>
</protein>
<name>A0A231UT17_9HYPH</name>
<dbReference type="InterPro" id="IPR014730">
    <property type="entry name" value="ETF_a/b_N"/>
</dbReference>
<sequence>MRVVVLLSAGRHPVSGRAILPPLEAQAIAMALALDPHCYGLHAGCTPDGVADAPGYGLPSLDLLTIDADVDPVPALAADLSKRKPDLIVAGRRGQGGNDTGLLPYALAEALHLPLLNDIVSAAQEDSDGMGRFEQALPKGAKRRVTMLLPAIVTVHPLAPAAAPFAYAKARRGTIEFREGPSGEAAPGLFETRSRRARPKLMRQADAESDGGGAAIIDPDPDDAARMIVDYLERLGVRRLRNEASRTTDHRD</sequence>
<evidence type="ECO:0000256" key="1">
    <source>
        <dbReference type="ARBA" id="ARBA00022982"/>
    </source>
</evidence>
<evidence type="ECO:0000313" key="5">
    <source>
        <dbReference type="Proteomes" id="UP000215405"/>
    </source>
</evidence>
<comment type="caution">
    <text evidence="4">The sequence shown here is derived from an EMBL/GenBank/DDBJ whole genome shotgun (WGS) entry which is preliminary data.</text>
</comment>